<feature type="chain" id="PRO_5039513052" description="MD-2-related lipid-recognition domain-containing protein" evidence="1">
    <location>
        <begin position="20"/>
        <end position="87"/>
    </location>
</feature>
<reference evidence="3" key="1">
    <citation type="journal article" date="2020" name="Cell">
        <title>Large-Scale Comparative Analyses of Tick Genomes Elucidate Their Genetic Diversity and Vector Capacities.</title>
        <authorList>
            <consortium name="Tick Genome and Microbiome Consortium (TIGMIC)"/>
            <person name="Jia N."/>
            <person name="Wang J."/>
            <person name="Shi W."/>
            <person name="Du L."/>
            <person name="Sun Y."/>
            <person name="Zhan W."/>
            <person name="Jiang J.F."/>
            <person name="Wang Q."/>
            <person name="Zhang B."/>
            <person name="Ji P."/>
            <person name="Bell-Sakyi L."/>
            <person name="Cui X.M."/>
            <person name="Yuan T.T."/>
            <person name="Jiang B.G."/>
            <person name="Yang W.F."/>
            <person name="Lam T.T."/>
            <person name="Chang Q.C."/>
            <person name="Ding S.J."/>
            <person name="Wang X.J."/>
            <person name="Zhu J.G."/>
            <person name="Ruan X.D."/>
            <person name="Zhao L."/>
            <person name="Wei J.T."/>
            <person name="Ye R.Z."/>
            <person name="Que T.C."/>
            <person name="Du C.H."/>
            <person name="Zhou Y.H."/>
            <person name="Cheng J.X."/>
            <person name="Dai P.F."/>
            <person name="Guo W.B."/>
            <person name="Han X.H."/>
            <person name="Huang E.J."/>
            <person name="Li L.F."/>
            <person name="Wei W."/>
            <person name="Gao Y.C."/>
            <person name="Liu J.Z."/>
            <person name="Shao H.Z."/>
            <person name="Wang X."/>
            <person name="Wang C.C."/>
            <person name="Yang T.C."/>
            <person name="Huo Q.B."/>
            <person name="Li W."/>
            <person name="Chen H.Y."/>
            <person name="Chen S.E."/>
            <person name="Zhou L.G."/>
            <person name="Ni X.B."/>
            <person name="Tian J.H."/>
            <person name="Sheng Y."/>
            <person name="Liu T."/>
            <person name="Pan Y.S."/>
            <person name="Xia L.Y."/>
            <person name="Li J."/>
            <person name="Zhao F."/>
            <person name="Cao W.C."/>
        </authorList>
    </citation>
    <scope>NUCLEOTIDE SEQUENCE</scope>
    <source>
        <strain evidence="3">Rsan-2018</strain>
    </source>
</reference>
<accession>A0A9D4PVU9</accession>
<protein>
    <recommendedName>
        <fullName evidence="2">MD-2-related lipid-recognition domain-containing protein</fullName>
    </recommendedName>
</protein>
<dbReference type="InterPro" id="IPR003172">
    <property type="entry name" value="ML_dom"/>
</dbReference>
<keyword evidence="4" id="KW-1185">Reference proteome</keyword>
<proteinExistence type="predicted"/>
<dbReference type="SUPFAM" id="SSF81296">
    <property type="entry name" value="E set domains"/>
    <property type="match status" value="1"/>
</dbReference>
<gene>
    <name evidence="3" type="ORF">HPB52_011566</name>
</gene>
<feature type="domain" description="MD-2-related lipid-recognition" evidence="2">
    <location>
        <begin position="28"/>
        <end position="86"/>
    </location>
</feature>
<keyword evidence="1" id="KW-0732">Signal</keyword>
<reference evidence="3" key="2">
    <citation type="submission" date="2021-09" db="EMBL/GenBank/DDBJ databases">
        <authorList>
            <person name="Jia N."/>
            <person name="Wang J."/>
            <person name="Shi W."/>
            <person name="Du L."/>
            <person name="Sun Y."/>
            <person name="Zhan W."/>
            <person name="Jiang J."/>
            <person name="Wang Q."/>
            <person name="Zhang B."/>
            <person name="Ji P."/>
            <person name="Sakyi L.B."/>
            <person name="Cui X."/>
            <person name="Yuan T."/>
            <person name="Jiang B."/>
            <person name="Yang W."/>
            <person name="Lam T.T.-Y."/>
            <person name="Chang Q."/>
            <person name="Ding S."/>
            <person name="Wang X."/>
            <person name="Zhu J."/>
            <person name="Ruan X."/>
            <person name="Zhao L."/>
            <person name="Wei J."/>
            <person name="Que T."/>
            <person name="Du C."/>
            <person name="Cheng J."/>
            <person name="Dai P."/>
            <person name="Han X."/>
            <person name="Huang E."/>
            <person name="Gao Y."/>
            <person name="Liu J."/>
            <person name="Shao H."/>
            <person name="Ye R."/>
            <person name="Li L."/>
            <person name="Wei W."/>
            <person name="Wang X."/>
            <person name="Wang C."/>
            <person name="Huo Q."/>
            <person name="Li W."/>
            <person name="Guo W."/>
            <person name="Chen H."/>
            <person name="Chen S."/>
            <person name="Zhou L."/>
            <person name="Zhou L."/>
            <person name="Ni X."/>
            <person name="Tian J."/>
            <person name="Zhou Y."/>
            <person name="Sheng Y."/>
            <person name="Liu T."/>
            <person name="Pan Y."/>
            <person name="Xia L."/>
            <person name="Li J."/>
            <person name="Zhao F."/>
            <person name="Cao W."/>
        </authorList>
    </citation>
    <scope>NUCLEOTIDE SEQUENCE</scope>
    <source>
        <strain evidence="3">Rsan-2018</strain>
        <tissue evidence="3">Larvae</tissue>
    </source>
</reference>
<feature type="signal peptide" evidence="1">
    <location>
        <begin position="1"/>
        <end position="19"/>
    </location>
</feature>
<comment type="caution">
    <text evidence="3">The sequence shown here is derived from an EMBL/GenBank/DDBJ whole genome shotgun (WGS) entry which is preliminary data.</text>
</comment>
<sequence length="87" mass="9494">MTINSVALVLLVGLAIVQCREIKYEDCDQDSDSATLDARMKVFGFMVPIPGVEKDLCKYAIQCPVVKGNTYHGSIDVYVPTLIPSVS</sequence>
<evidence type="ECO:0000259" key="2">
    <source>
        <dbReference type="Pfam" id="PF02221"/>
    </source>
</evidence>
<dbReference type="Gene3D" id="2.60.40.770">
    <property type="match status" value="1"/>
</dbReference>
<dbReference type="Proteomes" id="UP000821837">
    <property type="component" value="Unassembled WGS sequence"/>
</dbReference>
<evidence type="ECO:0000256" key="1">
    <source>
        <dbReference type="SAM" id="SignalP"/>
    </source>
</evidence>
<organism evidence="3 4">
    <name type="scientific">Rhipicephalus sanguineus</name>
    <name type="common">Brown dog tick</name>
    <name type="synonym">Ixodes sanguineus</name>
    <dbReference type="NCBI Taxonomy" id="34632"/>
    <lineage>
        <taxon>Eukaryota</taxon>
        <taxon>Metazoa</taxon>
        <taxon>Ecdysozoa</taxon>
        <taxon>Arthropoda</taxon>
        <taxon>Chelicerata</taxon>
        <taxon>Arachnida</taxon>
        <taxon>Acari</taxon>
        <taxon>Parasitiformes</taxon>
        <taxon>Ixodida</taxon>
        <taxon>Ixodoidea</taxon>
        <taxon>Ixodidae</taxon>
        <taxon>Rhipicephalinae</taxon>
        <taxon>Rhipicephalus</taxon>
        <taxon>Rhipicephalus</taxon>
    </lineage>
</organism>
<dbReference type="Pfam" id="PF02221">
    <property type="entry name" value="E1_DerP2_DerF2"/>
    <property type="match status" value="1"/>
</dbReference>
<evidence type="ECO:0000313" key="4">
    <source>
        <dbReference type="Proteomes" id="UP000821837"/>
    </source>
</evidence>
<dbReference type="EMBL" id="JABSTV010001250">
    <property type="protein sequence ID" value="KAH7956667.1"/>
    <property type="molecule type" value="Genomic_DNA"/>
</dbReference>
<evidence type="ECO:0000313" key="3">
    <source>
        <dbReference type="EMBL" id="KAH7956667.1"/>
    </source>
</evidence>
<name>A0A9D4PVU9_RHISA</name>
<dbReference type="InterPro" id="IPR014756">
    <property type="entry name" value="Ig_E-set"/>
</dbReference>
<dbReference type="AlphaFoldDB" id="A0A9D4PVU9"/>